<proteinExistence type="predicted"/>
<accession>A0A212IT65</accession>
<dbReference type="GO" id="GO:0019867">
    <property type="term" value="C:outer membrane"/>
    <property type="evidence" value="ECO:0007669"/>
    <property type="project" value="InterPro"/>
</dbReference>
<evidence type="ECO:0000256" key="2">
    <source>
        <dbReference type="ARBA" id="ARBA00023136"/>
    </source>
</evidence>
<evidence type="ECO:0000256" key="1">
    <source>
        <dbReference type="ARBA" id="ARBA00004370"/>
    </source>
</evidence>
<name>A0A212IT65_9BACT</name>
<sequence>MRSQYIKIISTILVYSGIFSFDLQAQIPVDSTAVDNKLDTLRKKDVFDVIEGLFDIKKQEAKDTTDRKFNFSVLPFTTEVPGGGNILVTSLSASFYLGNRKNTNQSEVWLEPYIDFENRYGISVRSYIWLKQNTWALRGDMRIYNYPEYTWGLGKSNSYENKLLVDRSYLRIYQHFLRRVSPGLLVGLGYNLDVHSNVHTDSSDKTLAEYTNYHYGTENYVRSISSGINFNLLYDTRGNSINPSKGDYINLEYRNNLKFLGSDRWWHSLYFDVRKYYRLRNSSRNQNLIALWSYFWTTFNSSPPYFDLPSIGWDSFNSSGRGFQQGRFRSKSLFYSEAEYRRDITRDGLLGFVLFVNINSLNGPKSKLFSNWNLGAGGGLRIKVDRESGTNISLDYAVSRDYCGPYFTLGEYF</sequence>
<dbReference type="InterPro" id="IPR000184">
    <property type="entry name" value="Bac_surfAg_D15"/>
</dbReference>
<evidence type="ECO:0000313" key="4">
    <source>
        <dbReference type="EMBL" id="SBV90357.1"/>
    </source>
</evidence>
<dbReference type="RefSeq" id="WP_296937657.1">
    <property type="nucleotide sequence ID" value="NZ_LT599032.1"/>
</dbReference>
<evidence type="ECO:0000259" key="3">
    <source>
        <dbReference type="Pfam" id="PF01103"/>
    </source>
</evidence>
<feature type="domain" description="Bacterial surface antigen (D15)" evidence="3">
    <location>
        <begin position="117"/>
        <end position="398"/>
    </location>
</feature>
<dbReference type="EMBL" id="FLUM01000001">
    <property type="protein sequence ID" value="SBV90357.1"/>
    <property type="molecule type" value="Genomic_DNA"/>
</dbReference>
<dbReference type="Gene3D" id="2.40.160.50">
    <property type="entry name" value="membrane protein fhac: a member of the omp85/tpsb transporter family"/>
    <property type="match status" value="1"/>
</dbReference>
<dbReference type="AlphaFoldDB" id="A0A212IT65"/>
<protein>
    <submittedName>
        <fullName evidence="4">Surface antigen (D15)</fullName>
    </submittedName>
</protein>
<reference evidence="4" key="1">
    <citation type="submission" date="2016-04" db="EMBL/GenBank/DDBJ databases">
        <authorList>
            <person name="Evans L.H."/>
            <person name="Alamgir A."/>
            <person name="Owens N."/>
            <person name="Weber N.D."/>
            <person name="Virtaneva K."/>
            <person name="Barbian K."/>
            <person name="Babar A."/>
            <person name="Rosenke K."/>
        </authorList>
    </citation>
    <scope>NUCLEOTIDE SEQUENCE</scope>
    <source>
        <strain evidence="4">86-1</strain>
    </source>
</reference>
<organism evidence="4">
    <name type="scientific">uncultured Dysgonomonas sp</name>
    <dbReference type="NCBI Taxonomy" id="206096"/>
    <lineage>
        <taxon>Bacteria</taxon>
        <taxon>Pseudomonadati</taxon>
        <taxon>Bacteroidota</taxon>
        <taxon>Bacteroidia</taxon>
        <taxon>Bacteroidales</taxon>
        <taxon>Dysgonomonadaceae</taxon>
        <taxon>Dysgonomonas</taxon>
        <taxon>environmental samples</taxon>
    </lineage>
</organism>
<dbReference type="Pfam" id="PF01103">
    <property type="entry name" value="Omp85"/>
    <property type="match status" value="1"/>
</dbReference>
<comment type="subcellular location">
    <subcellularLocation>
        <location evidence="1">Membrane</location>
    </subcellularLocation>
</comment>
<keyword evidence="2" id="KW-0472">Membrane</keyword>
<gene>
    <name evidence="4" type="ORF">KL86DYS1_10006</name>
</gene>